<keyword evidence="2" id="KW-0472">Membrane</keyword>
<accession>A0A174HQ49</accession>
<keyword evidence="2" id="KW-1133">Transmembrane helix</keyword>
<dbReference type="RefSeq" id="WP_055228419.1">
    <property type="nucleotide sequence ID" value="NZ_CAXSRP010000013.1"/>
</dbReference>
<organism evidence="4 5">
    <name type="scientific">Fusicatenibacter saccharivorans</name>
    <dbReference type="NCBI Taxonomy" id="1150298"/>
    <lineage>
        <taxon>Bacteria</taxon>
        <taxon>Bacillati</taxon>
        <taxon>Bacillota</taxon>
        <taxon>Clostridia</taxon>
        <taxon>Lachnospirales</taxon>
        <taxon>Lachnospiraceae</taxon>
        <taxon>Fusicatenibacter</taxon>
    </lineage>
</organism>
<dbReference type="InterPro" id="IPR001387">
    <property type="entry name" value="Cro/C1-type_HTH"/>
</dbReference>
<feature type="transmembrane region" description="Helical" evidence="2">
    <location>
        <begin position="210"/>
        <end position="235"/>
    </location>
</feature>
<dbReference type="GO" id="GO:0003677">
    <property type="term" value="F:DNA binding"/>
    <property type="evidence" value="ECO:0007669"/>
    <property type="project" value="UniProtKB-KW"/>
</dbReference>
<protein>
    <submittedName>
        <fullName evidence="4">Transcriptional repressor DicA</fullName>
    </submittedName>
</protein>
<feature type="transmembrane region" description="Helical" evidence="2">
    <location>
        <begin position="120"/>
        <end position="142"/>
    </location>
</feature>
<sequence>MNLGEKIYKLRKERNLSQEALAEFVGTTRQAISKWENNQGYPETEKLLLLSNVFEVSIDFLLKDEKTESSADEKDYYVSREMAVGYIANEKKTCKYFGAGFALFALAGIPYTVFQTATAWKVLGMSICILAGIIALVTSAFIPKDEYKVLRKEPLIFDYDFLKGLANEYQSQKKKYVIVAIASTVLYIAGLLLLVFTVRGNTLWKDYHAFAFLALAVGIFGMVFSSGTMATYEVLVHNDSYSNRFWFRLRRKVQSKIDRW</sequence>
<dbReference type="PANTHER" id="PTHR46558">
    <property type="entry name" value="TRACRIPTIONAL REGULATORY PROTEIN-RELATED-RELATED"/>
    <property type="match status" value="1"/>
</dbReference>
<reference evidence="4 5" key="1">
    <citation type="submission" date="2015-09" db="EMBL/GenBank/DDBJ databases">
        <authorList>
            <consortium name="Pathogen Informatics"/>
        </authorList>
    </citation>
    <scope>NUCLEOTIDE SEQUENCE [LARGE SCALE GENOMIC DNA]</scope>
    <source>
        <strain evidence="4 5">2789STDY5608849</strain>
    </source>
</reference>
<keyword evidence="1" id="KW-0238">DNA-binding</keyword>
<evidence type="ECO:0000256" key="2">
    <source>
        <dbReference type="SAM" id="Phobius"/>
    </source>
</evidence>
<feature type="transmembrane region" description="Helical" evidence="2">
    <location>
        <begin position="96"/>
        <end position="114"/>
    </location>
</feature>
<name>A0A174HQ49_9FIRM</name>
<feature type="domain" description="HTH cro/C1-type" evidence="3">
    <location>
        <begin position="7"/>
        <end position="61"/>
    </location>
</feature>
<evidence type="ECO:0000256" key="1">
    <source>
        <dbReference type="ARBA" id="ARBA00023125"/>
    </source>
</evidence>
<feature type="transmembrane region" description="Helical" evidence="2">
    <location>
        <begin position="176"/>
        <end position="198"/>
    </location>
</feature>
<evidence type="ECO:0000259" key="3">
    <source>
        <dbReference type="PROSITE" id="PS50943"/>
    </source>
</evidence>
<proteinExistence type="predicted"/>
<dbReference type="Pfam" id="PF01381">
    <property type="entry name" value="HTH_3"/>
    <property type="match status" value="1"/>
</dbReference>
<dbReference type="SMART" id="SM00530">
    <property type="entry name" value="HTH_XRE"/>
    <property type="match status" value="1"/>
</dbReference>
<keyword evidence="2" id="KW-0812">Transmembrane</keyword>
<dbReference type="PROSITE" id="PS50943">
    <property type="entry name" value="HTH_CROC1"/>
    <property type="match status" value="1"/>
</dbReference>
<dbReference type="Gene3D" id="1.10.260.40">
    <property type="entry name" value="lambda repressor-like DNA-binding domains"/>
    <property type="match status" value="1"/>
</dbReference>
<dbReference type="AlphaFoldDB" id="A0A174HQ49"/>
<dbReference type="CDD" id="cd00093">
    <property type="entry name" value="HTH_XRE"/>
    <property type="match status" value="1"/>
</dbReference>
<dbReference type="InterPro" id="IPR010982">
    <property type="entry name" value="Lambda_DNA-bd_dom_sf"/>
</dbReference>
<dbReference type="EMBL" id="CYYV01000015">
    <property type="protein sequence ID" value="CUO77083.1"/>
    <property type="molecule type" value="Genomic_DNA"/>
</dbReference>
<evidence type="ECO:0000313" key="4">
    <source>
        <dbReference type="EMBL" id="CUO77083.1"/>
    </source>
</evidence>
<dbReference type="Proteomes" id="UP000095706">
    <property type="component" value="Unassembled WGS sequence"/>
</dbReference>
<gene>
    <name evidence="4" type="ORF">ERS852406_02792</name>
</gene>
<evidence type="ECO:0000313" key="5">
    <source>
        <dbReference type="Proteomes" id="UP000095706"/>
    </source>
</evidence>
<dbReference type="SUPFAM" id="SSF47413">
    <property type="entry name" value="lambda repressor-like DNA-binding domains"/>
    <property type="match status" value="1"/>
</dbReference>
<dbReference type="PANTHER" id="PTHR46558:SF11">
    <property type="entry name" value="HTH-TYPE TRANSCRIPTIONAL REGULATOR XRE"/>
    <property type="match status" value="1"/>
</dbReference>